<evidence type="ECO:0000313" key="2">
    <source>
        <dbReference type="Proteomes" id="UP001157440"/>
    </source>
</evidence>
<dbReference type="RefSeq" id="WP_238199940.1">
    <property type="nucleotide sequence ID" value="NZ_BPQZ01000052.1"/>
</dbReference>
<keyword evidence="2" id="KW-1185">Reference proteome</keyword>
<dbReference type="EMBL" id="BSPL01000004">
    <property type="protein sequence ID" value="GLS68267.1"/>
    <property type="molecule type" value="Genomic_DNA"/>
</dbReference>
<organism evidence="1 2">
    <name type="scientific">Methylobacterium tardum</name>
    <dbReference type="NCBI Taxonomy" id="374432"/>
    <lineage>
        <taxon>Bacteria</taxon>
        <taxon>Pseudomonadati</taxon>
        <taxon>Pseudomonadota</taxon>
        <taxon>Alphaproteobacteria</taxon>
        <taxon>Hyphomicrobiales</taxon>
        <taxon>Methylobacteriaceae</taxon>
        <taxon>Methylobacterium</taxon>
    </lineage>
</organism>
<dbReference type="Proteomes" id="UP001157440">
    <property type="component" value="Unassembled WGS sequence"/>
</dbReference>
<protein>
    <submittedName>
        <fullName evidence="1">Uncharacterized protein</fullName>
    </submittedName>
</protein>
<proteinExistence type="predicted"/>
<name>A0AA37TE03_9HYPH</name>
<comment type="caution">
    <text evidence="1">The sequence shown here is derived from an EMBL/GenBank/DDBJ whole genome shotgun (WGS) entry which is preliminary data.</text>
</comment>
<gene>
    <name evidence="1" type="ORF">GCM10007890_02790</name>
</gene>
<dbReference type="AlphaFoldDB" id="A0AA37TE03"/>
<sequence length="60" mass="6395">MAGRRKVLSPDHARALIKEAIGIIEGDRAIQAEAAAEIAAIEAAHTSSNPKPRPRRPTLT</sequence>
<evidence type="ECO:0000313" key="1">
    <source>
        <dbReference type="EMBL" id="GLS68267.1"/>
    </source>
</evidence>
<accession>A0AA37TE03</accession>
<reference evidence="2" key="1">
    <citation type="journal article" date="2019" name="Int. J. Syst. Evol. Microbiol.">
        <title>The Global Catalogue of Microorganisms (GCM) 10K type strain sequencing project: providing services to taxonomists for standard genome sequencing and annotation.</title>
        <authorList>
            <consortium name="The Broad Institute Genomics Platform"/>
            <consortium name="The Broad Institute Genome Sequencing Center for Infectious Disease"/>
            <person name="Wu L."/>
            <person name="Ma J."/>
        </authorList>
    </citation>
    <scope>NUCLEOTIDE SEQUENCE [LARGE SCALE GENOMIC DNA]</scope>
    <source>
        <strain evidence="2">NBRC 103632</strain>
    </source>
</reference>